<dbReference type="Pfam" id="PF00557">
    <property type="entry name" value="Peptidase_M24"/>
    <property type="match status" value="1"/>
</dbReference>
<dbReference type="InterPro" id="IPR036005">
    <property type="entry name" value="Creatinase/aminopeptidase-like"/>
</dbReference>
<dbReference type="EMBL" id="JAVRHU010000002">
    <property type="protein sequence ID" value="MDT0621333.1"/>
    <property type="molecule type" value="Genomic_DNA"/>
</dbReference>
<dbReference type="SUPFAM" id="SSF55920">
    <property type="entry name" value="Creatinase/aminopeptidase"/>
    <property type="match status" value="1"/>
</dbReference>
<dbReference type="RefSeq" id="WP_311384978.1">
    <property type="nucleotide sequence ID" value="NZ_JAVRHU010000002.1"/>
</dbReference>
<keyword evidence="3" id="KW-1185">Reference proteome</keyword>
<evidence type="ECO:0000259" key="1">
    <source>
        <dbReference type="Pfam" id="PF00557"/>
    </source>
</evidence>
<protein>
    <submittedName>
        <fullName evidence="2">M24 family metallopeptidase</fullName>
    </submittedName>
</protein>
<proteinExistence type="predicted"/>
<dbReference type="Proteomes" id="UP001250662">
    <property type="component" value="Unassembled WGS sequence"/>
</dbReference>
<dbReference type="Gene3D" id="3.90.230.10">
    <property type="entry name" value="Creatinase/methionine aminopeptidase superfamily"/>
    <property type="match status" value="1"/>
</dbReference>
<reference evidence="2 3" key="1">
    <citation type="submission" date="2023-09" db="EMBL/GenBank/DDBJ databases">
        <authorList>
            <person name="Rey-Velasco X."/>
        </authorList>
    </citation>
    <scope>NUCLEOTIDE SEQUENCE [LARGE SCALE GENOMIC DNA]</scope>
    <source>
        <strain evidence="2 3">P007</strain>
    </source>
</reference>
<organism evidence="2 3">
    <name type="scientific">Croceitalea vernalis</name>
    <dbReference type="NCBI Taxonomy" id="3075599"/>
    <lineage>
        <taxon>Bacteria</taxon>
        <taxon>Pseudomonadati</taxon>
        <taxon>Bacteroidota</taxon>
        <taxon>Flavobacteriia</taxon>
        <taxon>Flavobacteriales</taxon>
        <taxon>Flavobacteriaceae</taxon>
        <taxon>Croceitalea</taxon>
    </lineage>
</organism>
<dbReference type="InterPro" id="IPR000994">
    <property type="entry name" value="Pept_M24"/>
</dbReference>
<evidence type="ECO:0000313" key="3">
    <source>
        <dbReference type="Proteomes" id="UP001250662"/>
    </source>
</evidence>
<gene>
    <name evidence="2" type="ORF">RM520_06845</name>
</gene>
<sequence length="448" mass="51539">MKYTSLVLFFFFTFNLTAQQILPENERAKVVDEILADKFNNLLPGLMDKAQIDMWVLISREYNEDPVLKTMLPAKWLNARRRTILVFYRDQAKNTIEKLAVARYNVGKNIESAWDKEKEPNQWKRLMQLIEERNPKTIGLNFSKDHNIADGLDKTDYDEFMQNLPKEFTNKIVSAEQLAVRWIETRTRREMIIYDQLVDITHDIIAEAFSEKVITPGVTTTSEVVWWMRQKVTDLGIETWFHPTVDVQRTSEELVSHLYSFSGSPDDMIIMPGDLLHCDFGITYLRMNTDCQELAYILKPEETKAPDFLIEGLKDGNRVQDFLTDNMITGRTGNEILAKSLAEAKAAGLRPSIYTHPLGLYGHSAGTTIGMWDSQGGVMKDDGENYPLNPNTVYAIELNTTITIPEWKRDIRIMLEEAGFYGEDGFRYVNGRQTELLLIPRVKSQLGN</sequence>
<comment type="caution">
    <text evidence="2">The sequence shown here is derived from an EMBL/GenBank/DDBJ whole genome shotgun (WGS) entry which is preliminary data.</text>
</comment>
<name>A0ABU3BGS1_9FLAO</name>
<evidence type="ECO:0000313" key="2">
    <source>
        <dbReference type="EMBL" id="MDT0621333.1"/>
    </source>
</evidence>
<accession>A0ABU3BGS1</accession>
<feature type="domain" description="Peptidase M24" evidence="1">
    <location>
        <begin position="199"/>
        <end position="413"/>
    </location>
</feature>